<dbReference type="Gene3D" id="3.40.710.10">
    <property type="entry name" value="DD-peptidase/beta-lactamase superfamily"/>
    <property type="match status" value="1"/>
</dbReference>
<accession>A0A9W8RSF1</accession>
<comment type="caution">
    <text evidence="2">The sequence shown here is derived from an EMBL/GenBank/DDBJ whole genome shotgun (WGS) entry which is preliminary data.</text>
</comment>
<sequence>MANLVEGTCEPNFKGVRELLSKRVSEGAEVGASIVVNIHGHNVVDIWGGYFDESRTRRWERDTIVNVFSTTKTITSLAAHVLIDRGIISPYEKVATYWPEFAVNSKQDIEIRHIISHTSEVAGWDQPVTLADICNFDKAVSLLAAQAPWWAPGTASGYHSFTHGFLIGQVMRKVTGKTMKEFIRDEISGPLGADFQLGVAESDLHRVSNLIPWVVAPSMSNRSNSSSTSSLDSISTRVMGNPVFSPEMANTALWRNAELGASNGHGNARSIARILSAISLGGHVDGKQYLKPETIDLIFQQMSNGTDLVTNMPTRFGIGFGLTGEGAMPTWLPQGRICFWTGLGGSAAIMDLDRKMTIVYVMNKLYPVGQGSDLTVEYVKEIYRAVGASWE</sequence>
<dbReference type="AlphaFoldDB" id="A0A9W8RSF1"/>
<dbReference type="PANTHER" id="PTHR43319">
    <property type="entry name" value="BETA-LACTAMASE-RELATED"/>
    <property type="match status" value="1"/>
</dbReference>
<dbReference type="EMBL" id="JAOQAZ010000032">
    <property type="protein sequence ID" value="KAJ4249860.1"/>
    <property type="molecule type" value="Genomic_DNA"/>
</dbReference>
<evidence type="ECO:0000259" key="1">
    <source>
        <dbReference type="Pfam" id="PF00144"/>
    </source>
</evidence>
<gene>
    <name evidence="2" type="ORF">NW762_012203</name>
</gene>
<dbReference type="InterPro" id="IPR012338">
    <property type="entry name" value="Beta-lactam/transpept-like"/>
</dbReference>
<dbReference type="PANTHER" id="PTHR43319:SF3">
    <property type="entry name" value="BETA-LACTAMASE-RELATED DOMAIN-CONTAINING PROTEIN"/>
    <property type="match status" value="1"/>
</dbReference>
<dbReference type="Pfam" id="PF00144">
    <property type="entry name" value="Beta-lactamase"/>
    <property type="match status" value="1"/>
</dbReference>
<keyword evidence="3" id="KW-1185">Reference proteome</keyword>
<protein>
    <recommendedName>
        <fullName evidence="1">Beta-lactamase-related domain-containing protein</fullName>
    </recommendedName>
</protein>
<evidence type="ECO:0000313" key="3">
    <source>
        <dbReference type="Proteomes" id="UP001152049"/>
    </source>
</evidence>
<evidence type="ECO:0000313" key="2">
    <source>
        <dbReference type="EMBL" id="KAJ4249860.1"/>
    </source>
</evidence>
<organism evidence="2 3">
    <name type="scientific">Fusarium torreyae</name>
    <dbReference type="NCBI Taxonomy" id="1237075"/>
    <lineage>
        <taxon>Eukaryota</taxon>
        <taxon>Fungi</taxon>
        <taxon>Dikarya</taxon>
        <taxon>Ascomycota</taxon>
        <taxon>Pezizomycotina</taxon>
        <taxon>Sordariomycetes</taxon>
        <taxon>Hypocreomycetidae</taxon>
        <taxon>Hypocreales</taxon>
        <taxon>Nectriaceae</taxon>
        <taxon>Fusarium</taxon>
    </lineage>
</organism>
<name>A0A9W8RSF1_9HYPO</name>
<dbReference type="OrthoDB" id="5946976at2759"/>
<dbReference type="InterPro" id="IPR052907">
    <property type="entry name" value="Beta-lactamase/esterase"/>
</dbReference>
<feature type="domain" description="Beta-lactamase-related" evidence="1">
    <location>
        <begin position="17"/>
        <end position="369"/>
    </location>
</feature>
<dbReference type="Proteomes" id="UP001152049">
    <property type="component" value="Unassembled WGS sequence"/>
</dbReference>
<dbReference type="SUPFAM" id="SSF56601">
    <property type="entry name" value="beta-lactamase/transpeptidase-like"/>
    <property type="match status" value="1"/>
</dbReference>
<reference evidence="2" key="1">
    <citation type="submission" date="2022-09" db="EMBL/GenBank/DDBJ databases">
        <title>Fusarium specimens isolated from Avocado Roots.</title>
        <authorList>
            <person name="Stajich J."/>
            <person name="Roper C."/>
            <person name="Heimlech-Rivalta G."/>
        </authorList>
    </citation>
    <scope>NUCLEOTIDE SEQUENCE</scope>
    <source>
        <strain evidence="2">CF00136</strain>
    </source>
</reference>
<proteinExistence type="predicted"/>
<dbReference type="InterPro" id="IPR001466">
    <property type="entry name" value="Beta-lactam-related"/>
</dbReference>